<feature type="non-terminal residue" evidence="1">
    <location>
        <position position="1"/>
    </location>
</feature>
<reference evidence="1" key="1">
    <citation type="submission" date="2021-06" db="EMBL/GenBank/DDBJ databases">
        <authorList>
            <person name="Kallberg Y."/>
            <person name="Tangrot J."/>
            <person name="Rosling A."/>
        </authorList>
    </citation>
    <scope>NUCLEOTIDE SEQUENCE</scope>
    <source>
        <strain evidence="1">AU212A</strain>
    </source>
</reference>
<proteinExistence type="predicted"/>
<protein>
    <submittedName>
        <fullName evidence="1">1007_t:CDS:1</fullName>
    </submittedName>
</protein>
<name>A0ACA9PJ97_9GLOM</name>
<organism evidence="1 2">
    <name type="scientific">Scutellospora calospora</name>
    <dbReference type="NCBI Taxonomy" id="85575"/>
    <lineage>
        <taxon>Eukaryota</taxon>
        <taxon>Fungi</taxon>
        <taxon>Fungi incertae sedis</taxon>
        <taxon>Mucoromycota</taxon>
        <taxon>Glomeromycotina</taxon>
        <taxon>Glomeromycetes</taxon>
        <taxon>Diversisporales</taxon>
        <taxon>Gigasporaceae</taxon>
        <taxon>Scutellospora</taxon>
    </lineage>
</organism>
<evidence type="ECO:0000313" key="2">
    <source>
        <dbReference type="Proteomes" id="UP000789860"/>
    </source>
</evidence>
<sequence>KEVVQGIKNVIDNWLYPNDKIYKQAIRKELEALCPNKMSRTESCKYCKALFGSFRCAIFDHVFKKEVSPTVNSESSESEIISWMASEE</sequence>
<accession>A0ACA9PJ97</accession>
<gene>
    <name evidence="1" type="ORF">SCALOS_LOCUS10716</name>
</gene>
<feature type="non-terminal residue" evidence="1">
    <location>
        <position position="88"/>
    </location>
</feature>
<evidence type="ECO:0000313" key="1">
    <source>
        <dbReference type="EMBL" id="CAG8706901.1"/>
    </source>
</evidence>
<dbReference type="EMBL" id="CAJVPM010041665">
    <property type="protein sequence ID" value="CAG8706901.1"/>
    <property type="molecule type" value="Genomic_DNA"/>
</dbReference>
<comment type="caution">
    <text evidence="1">The sequence shown here is derived from an EMBL/GenBank/DDBJ whole genome shotgun (WGS) entry which is preliminary data.</text>
</comment>
<dbReference type="Proteomes" id="UP000789860">
    <property type="component" value="Unassembled WGS sequence"/>
</dbReference>
<keyword evidence="2" id="KW-1185">Reference proteome</keyword>